<keyword evidence="2" id="KW-0663">Pyridoxal phosphate</keyword>
<name>G7V9M1_THELD</name>
<dbReference type="EMBL" id="CP003096">
    <property type="protein sequence ID" value="AER66571.1"/>
    <property type="molecule type" value="Genomic_DNA"/>
</dbReference>
<organism evidence="7 8">
    <name type="scientific">Thermovirga lienii (strain ATCC BAA-1197 / DSM 17291 / Cas60314)</name>
    <dbReference type="NCBI Taxonomy" id="580340"/>
    <lineage>
        <taxon>Bacteria</taxon>
        <taxon>Thermotogati</taxon>
        <taxon>Synergistota</taxon>
        <taxon>Synergistia</taxon>
        <taxon>Synergistales</taxon>
        <taxon>Thermovirgaceae</taxon>
        <taxon>Thermovirga</taxon>
    </lineage>
</organism>
<dbReference type="SUPFAM" id="SSF46785">
    <property type="entry name" value="Winged helix' DNA-binding domain"/>
    <property type="match status" value="1"/>
</dbReference>
<evidence type="ECO:0000256" key="4">
    <source>
        <dbReference type="ARBA" id="ARBA00023125"/>
    </source>
</evidence>
<accession>G7V9M1</accession>
<dbReference type="GO" id="GO:0003677">
    <property type="term" value="F:DNA binding"/>
    <property type="evidence" value="ECO:0007669"/>
    <property type="project" value="UniProtKB-KW"/>
</dbReference>
<evidence type="ECO:0000256" key="2">
    <source>
        <dbReference type="ARBA" id="ARBA00022898"/>
    </source>
</evidence>
<keyword evidence="7" id="KW-0808">Transferase</keyword>
<feature type="domain" description="HTH gntR-type" evidence="6">
    <location>
        <begin position="23"/>
        <end position="91"/>
    </location>
</feature>
<dbReference type="InterPro" id="IPR004839">
    <property type="entry name" value="Aminotransferase_I/II_large"/>
</dbReference>
<evidence type="ECO:0000256" key="3">
    <source>
        <dbReference type="ARBA" id="ARBA00023015"/>
    </source>
</evidence>
<dbReference type="InterPro" id="IPR000524">
    <property type="entry name" value="Tscrpt_reg_HTH_GntR"/>
</dbReference>
<evidence type="ECO:0000259" key="6">
    <source>
        <dbReference type="PROSITE" id="PS50949"/>
    </source>
</evidence>
<proteinExistence type="inferred from homology"/>
<sequence length="463" mass="51651">MDEHISKGLWALLEIPLDRCSDVSLYKQISYHLKRMIESGTLQVGMRLPGSRFLARTLGVSRNTVVLAYDLLEDDGYIEQRGRKGAFVTFRRKVLLDLPKPEGPTWDLASGTPSMDLIPWKELGSISREIIYAKGSLSLTPPPLAGLPELRKALVRHAASRGIPARWEDVVVTTGGKQGLFLSLMSLAEIGVQKIWVEELTYPDIFPMINKLKLQVETVPMAPADMLERCNILKEKDALYLIPSFHNPTGRTMDYETRKEVLALAKKKGFWIIEDDAYGELRYSAQSVPAMKAMENAEKVIYLGSFSQLLFPGLRNGYALVPNQLKEEFREALACSAGTVSSLVQYLVSAFLSEGLLENCLERARKEISKRMDCLISSIEKLLPHALAEKPLGGIYLWVTLPGLSDESLHALALSEDISVVPGKEFTKDKRETFSVRLSVSSLGINDLKQAVERLAKAWGDKQ</sequence>
<reference evidence="7 8" key="2">
    <citation type="journal article" date="2012" name="Stand. Genomic Sci.">
        <title>Genome sequence of the moderately thermophilic, amino-acid-degrading and sulfur-reducing bacterium Thermovirga lienii type strain (Cas60314(T)).</title>
        <authorList>
            <person name="Goker M."/>
            <person name="Saunders E."/>
            <person name="Lapidus A."/>
            <person name="Nolan M."/>
            <person name="Lucas S."/>
            <person name="Hammon N."/>
            <person name="Deshpande S."/>
            <person name="Cheng J.F."/>
            <person name="Han C."/>
            <person name="Tapia R."/>
            <person name="Goodwin L.A."/>
            <person name="Pitluck S."/>
            <person name="Liolios K."/>
            <person name="Mavromatis K."/>
            <person name="Pagani I."/>
            <person name="Ivanova N."/>
            <person name="Mikhailova N."/>
            <person name="Pati A."/>
            <person name="Chen A."/>
            <person name="Palaniappan K."/>
            <person name="Land M."/>
            <person name="Chang Y.J."/>
            <person name="Jeffries C.D."/>
            <person name="Brambilla E.M."/>
            <person name="Rohde M."/>
            <person name="Spring S."/>
            <person name="Detter J.C."/>
            <person name="Woyke T."/>
            <person name="Bristow J."/>
            <person name="Eisen J.A."/>
            <person name="Markowitz V."/>
            <person name="Hugenholtz P."/>
            <person name="Kyrpides N.C."/>
            <person name="Klenk H.P."/>
        </authorList>
    </citation>
    <scope>NUCLEOTIDE SEQUENCE [LARGE SCALE GENOMIC DNA]</scope>
    <source>
        <strain evidence="8">ATCC BAA-1197 / DSM 17291 / Cas60314</strain>
    </source>
</reference>
<evidence type="ECO:0000313" key="8">
    <source>
        <dbReference type="Proteomes" id="UP000005868"/>
    </source>
</evidence>
<dbReference type="InterPro" id="IPR036390">
    <property type="entry name" value="WH_DNA-bd_sf"/>
</dbReference>
<dbReference type="KEGG" id="tli:Tlie_0838"/>
<reference evidence="8" key="1">
    <citation type="submission" date="2011-10" db="EMBL/GenBank/DDBJ databases">
        <title>The complete genome of chromosome of Thermovirga lienii DSM 17291.</title>
        <authorList>
            <consortium name="US DOE Joint Genome Institute (JGI-PGF)"/>
            <person name="Lucas S."/>
            <person name="Copeland A."/>
            <person name="Lapidus A."/>
            <person name="Glavina del Rio T."/>
            <person name="Dalin E."/>
            <person name="Tice H."/>
            <person name="Bruce D."/>
            <person name="Goodwin L."/>
            <person name="Pitluck S."/>
            <person name="Peters L."/>
            <person name="Mikhailova N."/>
            <person name="Saunders E."/>
            <person name="Kyrpides N."/>
            <person name="Mavromatis K."/>
            <person name="Ivanova N."/>
            <person name="Last F.I."/>
            <person name="Brettin T."/>
            <person name="Detter J.C."/>
            <person name="Han C."/>
            <person name="Larimer F."/>
            <person name="Land M."/>
            <person name="Hauser L."/>
            <person name="Markowitz V."/>
            <person name="Cheng J.-F."/>
            <person name="Hugenholtz P."/>
            <person name="Woyke T."/>
            <person name="Wu D."/>
            <person name="Spring S."/>
            <person name="Schroeder M."/>
            <person name="Brambilla E.-M."/>
            <person name="Klenk H.-P."/>
            <person name="Eisen J.A."/>
        </authorList>
    </citation>
    <scope>NUCLEOTIDE SEQUENCE [LARGE SCALE GENOMIC DNA]</scope>
    <source>
        <strain evidence="8">ATCC BAA-1197 / DSM 17291 / Cas60314</strain>
    </source>
</reference>
<dbReference type="Gene3D" id="1.10.10.10">
    <property type="entry name" value="Winged helix-like DNA-binding domain superfamily/Winged helix DNA-binding domain"/>
    <property type="match status" value="1"/>
</dbReference>
<dbReference type="CDD" id="cd00609">
    <property type="entry name" value="AAT_like"/>
    <property type="match status" value="1"/>
</dbReference>
<dbReference type="CDD" id="cd07377">
    <property type="entry name" value="WHTH_GntR"/>
    <property type="match status" value="1"/>
</dbReference>
<dbReference type="GO" id="GO:0008483">
    <property type="term" value="F:transaminase activity"/>
    <property type="evidence" value="ECO:0007669"/>
    <property type="project" value="UniProtKB-KW"/>
</dbReference>
<protein>
    <submittedName>
        <fullName evidence="7">Transcriptional regulator, GntR family with aminotransferase domain</fullName>
    </submittedName>
</protein>
<dbReference type="AlphaFoldDB" id="G7V9M1"/>
<keyword evidence="4" id="KW-0238">DNA-binding</keyword>
<dbReference type="PANTHER" id="PTHR46577:SF1">
    <property type="entry name" value="HTH-TYPE TRANSCRIPTIONAL REGULATORY PROTEIN GABR"/>
    <property type="match status" value="1"/>
</dbReference>
<dbReference type="HOGENOM" id="CLU_017584_0_1_0"/>
<dbReference type="SUPFAM" id="SSF53383">
    <property type="entry name" value="PLP-dependent transferases"/>
    <property type="match status" value="1"/>
</dbReference>
<evidence type="ECO:0000256" key="1">
    <source>
        <dbReference type="ARBA" id="ARBA00005384"/>
    </source>
</evidence>
<dbReference type="Pfam" id="PF00392">
    <property type="entry name" value="GntR"/>
    <property type="match status" value="1"/>
</dbReference>
<dbReference type="InterPro" id="IPR051446">
    <property type="entry name" value="HTH_trans_reg/aminotransferase"/>
</dbReference>
<dbReference type="PROSITE" id="PS50949">
    <property type="entry name" value="HTH_GNTR"/>
    <property type="match status" value="1"/>
</dbReference>
<dbReference type="InterPro" id="IPR015421">
    <property type="entry name" value="PyrdxlP-dep_Trfase_major"/>
</dbReference>
<keyword evidence="3" id="KW-0805">Transcription regulation</keyword>
<dbReference type="GO" id="GO:0030170">
    <property type="term" value="F:pyridoxal phosphate binding"/>
    <property type="evidence" value="ECO:0007669"/>
    <property type="project" value="InterPro"/>
</dbReference>
<dbReference type="GO" id="GO:0003700">
    <property type="term" value="F:DNA-binding transcription factor activity"/>
    <property type="evidence" value="ECO:0007669"/>
    <property type="project" value="InterPro"/>
</dbReference>
<comment type="similarity">
    <text evidence="1">In the C-terminal section; belongs to the class-I pyridoxal-phosphate-dependent aminotransferase family.</text>
</comment>
<evidence type="ECO:0000256" key="5">
    <source>
        <dbReference type="ARBA" id="ARBA00023163"/>
    </source>
</evidence>
<dbReference type="eggNOG" id="COG1167">
    <property type="taxonomic scope" value="Bacteria"/>
</dbReference>
<keyword evidence="7" id="KW-0032">Aminotransferase</keyword>
<dbReference type="Pfam" id="PF00155">
    <property type="entry name" value="Aminotran_1_2"/>
    <property type="match status" value="1"/>
</dbReference>
<dbReference type="Gene3D" id="3.40.640.10">
    <property type="entry name" value="Type I PLP-dependent aspartate aminotransferase-like (Major domain)"/>
    <property type="match status" value="1"/>
</dbReference>
<dbReference type="Proteomes" id="UP000005868">
    <property type="component" value="Chromosome"/>
</dbReference>
<dbReference type="SMART" id="SM00345">
    <property type="entry name" value="HTH_GNTR"/>
    <property type="match status" value="1"/>
</dbReference>
<gene>
    <name evidence="7" type="ordered locus">Tlie_0838</name>
</gene>
<evidence type="ECO:0000313" key="7">
    <source>
        <dbReference type="EMBL" id="AER66571.1"/>
    </source>
</evidence>
<keyword evidence="5" id="KW-0804">Transcription</keyword>
<dbReference type="STRING" id="580340.Tlie_0838"/>
<dbReference type="InterPro" id="IPR015424">
    <property type="entry name" value="PyrdxlP-dep_Trfase"/>
</dbReference>
<keyword evidence="8" id="KW-1185">Reference proteome</keyword>
<dbReference type="PANTHER" id="PTHR46577">
    <property type="entry name" value="HTH-TYPE TRANSCRIPTIONAL REGULATORY PROTEIN GABR"/>
    <property type="match status" value="1"/>
</dbReference>
<dbReference type="InterPro" id="IPR036388">
    <property type="entry name" value="WH-like_DNA-bd_sf"/>
</dbReference>